<feature type="compositionally biased region" description="Pro residues" evidence="1">
    <location>
        <begin position="71"/>
        <end position="83"/>
    </location>
</feature>
<name>A0AAW2LNA0_SESRA</name>
<sequence>MNAGTIVFWVFFTLILAVILFIFVKACGPFCAECFDPRRRAWPPSPEWPNAGRPRTILRQVELRRQEIASRPPPLPPQRPTPAPAQAHAEVEMDARGVKDGNMVILAGGVLRLLLVQY</sequence>
<dbReference type="EMBL" id="JACGWJ010000024">
    <property type="protein sequence ID" value="KAL0320508.1"/>
    <property type="molecule type" value="Genomic_DNA"/>
</dbReference>
<gene>
    <name evidence="3" type="ORF">Sradi_5312300</name>
</gene>
<evidence type="ECO:0000313" key="3">
    <source>
        <dbReference type="EMBL" id="KAL0320508.1"/>
    </source>
</evidence>
<keyword evidence="2" id="KW-1133">Transmembrane helix</keyword>
<proteinExistence type="predicted"/>
<dbReference type="AlphaFoldDB" id="A0AAW2LNA0"/>
<keyword evidence="2" id="KW-0812">Transmembrane</keyword>
<protein>
    <submittedName>
        <fullName evidence="3">Uncharacterized protein</fullName>
    </submittedName>
</protein>
<accession>A0AAW2LNA0</accession>
<reference evidence="3" key="2">
    <citation type="journal article" date="2024" name="Plant">
        <title>Genomic evolution and insights into agronomic trait innovations of Sesamum species.</title>
        <authorList>
            <person name="Miao H."/>
            <person name="Wang L."/>
            <person name="Qu L."/>
            <person name="Liu H."/>
            <person name="Sun Y."/>
            <person name="Le M."/>
            <person name="Wang Q."/>
            <person name="Wei S."/>
            <person name="Zheng Y."/>
            <person name="Lin W."/>
            <person name="Duan Y."/>
            <person name="Cao H."/>
            <person name="Xiong S."/>
            <person name="Wang X."/>
            <person name="Wei L."/>
            <person name="Li C."/>
            <person name="Ma Q."/>
            <person name="Ju M."/>
            <person name="Zhao R."/>
            <person name="Li G."/>
            <person name="Mu C."/>
            <person name="Tian Q."/>
            <person name="Mei H."/>
            <person name="Zhang T."/>
            <person name="Gao T."/>
            <person name="Zhang H."/>
        </authorList>
    </citation>
    <scope>NUCLEOTIDE SEQUENCE</scope>
    <source>
        <strain evidence="3">G02</strain>
    </source>
</reference>
<feature type="region of interest" description="Disordered" evidence="1">
    <location>
        <begin position="68"/>
        <end position="90"/>
    </location>
</feature>
<evidence type="ECO:0000256" key="2">
    <source>
        <dbReference type="SAM" id="Phobius"/>
    </source>
</evidence>
<feature type="transmembrane region" description="Helical" evidence="2">
    <location>
        <begin position="6"/>
        <end position="32"/>
    </location>
</feature>
<comment type="caution">
    <text evidence="3">The sequence shown here is derived from an EMBL/GenBank/DDBJ whole genome shotgun (WGS) entry which is preliminary data.</text>
</comment>
<keyword evidence="2" id="KW-0472">Membrane</keyword>
<reference evidence="3" key="1">
    <citation type="submission" date="2020-06" db="EMBL/GenBank/DDBJ databases">
        <authorList>
            <person name="Li T."/>
            <person name="Hu X."/>
            <person name="Zhang T."/>
            <person name="Song X."/>
            <person name="Zhang H."/>
            <person name="Dai N."/>
            <person name="Sheng W."/>
            <person name="Hou X."/>
            <person name="Wei L."/>
        </authorList>
    </citation>
    <scope>NUCLEOTIDE SEQUENCE</scope>
    <source>
        <strain evidence="3">G02</strain>
        <tissue evidence="3">Leaf</tissue>
    </source>
</reference>
<evidence type="ECO:0000256" key="1">
    <source>
        <dbReference type="SAM" id="MobiDB-lite"/>
    </source>
</evidence>
<organism evidence="3">
    <name type="scientific">Sesamum radiatum</name>
    <name type="common">Black benniseed</name>
    <dbReference type="NCBI Taxonomy" id="300843"/>
    <lineage>
        <taxon>Eukaryota</taxon>
        <taxon>Viridiplantae</taxon>
        <taxon>Streptophyta</taxon>
        <taxon>Embryophyta</taxon>
        <taxon>Tracheophyta</taxon>
        <taxon>Spermatophyta</taxon>
        <taxon>Magnoliopsida</taxon>
        <taxon>eudicotyledons</taxon>
        <taxon>Gunneridae</taxon>
        <taxon>Pentapetalae</taxon>
        <taxon>asterids</taxon>
        <taxon>lamiids</taxon>
        <taxon>Lamiales</taxon>
        <taxon>Pedaliaceae</taxon>
        <taxon>Sesamum</taxon>
    </lineage>
</organism>